<comment type="caution">
    <text evidence="3">The sequence shown here is derived from an EMBL/GenBank/DDBJ whole genome shotgun (WGS) entry which is preliminary data.</text>
</comment>
<dbReference type="STRING" id="396014.BF93_15155"/>
<proteinExistence type="predicted"/>
<sequence length="349" mass="38005">MNGSSTTARTPDIDLAPLLSAIEEERLGVRAVHVHRAGTRESEDVVHRRVEDTIEQVYSISKTVTALAVGIARAEGLLDLDDLLVDHLEGISDLPREALGEGVERIRLRHLITMTSGSPVLMFEEAERMDPDPAALYLGTDLVREPGAQFEYSNGGVYMLGRVVAARAGISLRDYLMPRLFEPLGILNPQWFTDRGGSTWAATGLNLRSGEVARIGRLLLDRGRWTGADDVRGVDADAVSPDSDVSDASADASSASADSPQLVPEAWIDALHSDHAWVETGDADPENVQYGFGVWRCTPEGAWRADGAYGQFIVVLPQQEAVITVTSRHEGSPSQEILRALWRHVVPQL</sequence>
<name>Z9JTP2_9MICO</name>
<reference evidence="3 4" key="1">
    <citation type="submission" date="2014-02" db="EMBL/GenBank/DDBJ databases">
        <title>Genome sequence of Brachybacterium phenoliresistens strain W13A50.</title>
        <authorList>
            <person name="Wang X."/>
        </authorList>
    </citation>
    <scope>NUCLEOTIDE SEQUENCE [LARGE SCALE GENOMIC DNA]</scope>
    <source>
        <strain evidence="3 4">W13A50</strain>
    </source>
</reference>
<dbReference type="AlphaFoldDB" id="Z9JTP2"/>
<dbReference type="Pfam" id="PF00144">
    <property type="entry name" value="Beta-lactamase"/>
    <property type="match status" value="1"/>
</dbReference>
<dbReference type="InterPro" id="IPR001466">
    <property type="entry name" value="Beta-lactam-related"/>
</dbReference>
<dbReference type="Proteomes" id="UP000023067">
    <property type="component" value="Unassembled WGS sequence"/>
</dbReference>
<dbReference type="eggNOG" id="COG1680">
    <property type="taxonomic scope" value="Bacteria"/>
</dbReference>
<evidence type="ECO:0000256" key="1">
    <source>
        <dbReference type="SAM" id="MobiDB-lite"/>
    </source>
</evidence>
<dbReference type="PATRIC" id="fig|396014.3.peg.1377"/>
<dbReference type="OrthoDB" id="9773047at2"/>
<feature type="compositionally biased region" description="Low complexity" evidence="1">
    <location>
        <begin position="236"/>
        <end position="259"/>
    </location>
</feature>
<dbReference type="RefSeq" id="WP_038371834.1">
    <property type="nucleotide sequence ID" value="NZ_KK069991.1"/>
</dbReference>
<dbReference type="InterPro" id="IPR050789">
    <property type="entry name" value="Diverse_Enzym_Activities"/>
</dbReference>
<feature type="domain" description="Beta-lactamase-related" evidence="2">
    <location>
        <begin position="51"/>
        <end position="338"/>
    </location>
</feature>
<evidence type="ECO:0000313" key="4">
    <source>
        <dbReference type="Proteomes" id="UP000023067"/>
    </source>
</evidence>
<dbReference type="SUPFAM" id="SSF56601">
    <property type="entry name" value="beta-lactamase/transpeptidase-like"/>
    <property type="match status" value="1"/>
</dbReference>
<evidence type="ECO:0000259" key="2">
    <source>
        <dbReference type="Pfam" id="PF00144"/>
    </source>
</evidence>
<dbReference type="EMBL" id="JDYK01000006">
    <property type="protein sequence ID" value="EWS81534.1"/>
    <property type="molecule type" value="Genomic_DNA"/>
</dbReference>
<dbReference type="InterPro" id="IPR012338">
    <property type="entry name" value="Beta-lactam/transpept-like"/>
</dbReference>
<gene>
    <name evidence="3" type="ORF">BF93_15155</name>
</gene>
<dbReference type="PANTHER" id="PTHR43283:SF7">
    <property type="entry name" value="BETA-LACTAMASE-RELATED DOMAIN-CONTAINING PROTEIN"/>
    <property type="match status" value="1"/>
</dbReference>
<feature type="region of interest" description="Disordered" evidence="1">
    <location>
        <begin position="233"/>
        <end position="259"/>
    </location>
</feature>
<organism evidence="3 4">
    <name type="scientific">Brachybacterium phenoliresistens</name>
    <dbReference type="NCBI Taxonomy" id="396014"/>
    <lineage>
        <taxon>Bacteria</taxon>
        <taxon>Bacillati</taxon>
        <taxon>Actinomycetota</taxon>
        <taxon>Actinomycetes</taxon>
        <taxon>Micrococcales</taxon>
        <taxon>Dermabacteraceae</taxon>
        <taxon>Brachybacterium</taxon>
    </lineage>
</organism>
<accession>Z9JTP2</accession>
<dbReference type="HOGENOM" id="CLU_030169_1_1_11"/>
<protein>
    <submittedName>
        <fullName evidence="3">Penicillin-binding protein</fullName>
    </submittedName>
</protein>
<keyword evidence="4" id="KW-1185">Reference proteome</keyword>
<dbReference type="Gene3D" id="3.40.710.10">
    <property type="entry name" value="DD-peptidase/beta-lactamase superfamily"/>
    <property type="match status" value="1"/>
</dbReference>
<dbReference type="PANTHER" id="PTHR43283">
    <property type="entry name" value="BETA-LACTAMASE-RELATED"/>
    <property type="match status" value="1"/>
</dbReference>
<evidence type="ECO:0000313" key="3">
    <source>
        <dbReference type="EMBL" id="EWS81534.1"/>
    </source>
</evidence>